<evidence type="ECO:0000313" key="5">
    <source>
        <dbReference type="EnsemblFungi" id="PTTG_05053-t43_1-p1"/>
    </source>
</evidence>
<feature type="region of interest" description="Disordered" evidence="3">
    <location>
        <begin position="88"/>
        <end position="138"/>
    </location>
</feature>
<evidence type="ECO:0000313" key="6">
    <source>
        <dbReference type="Proteomes" id="UP000005240"/>
    </source>
</evidence>
<sequence length="408" mass="44507">MASTRLVLSTLNRRLPAGTLPSGHRCSYSPLPVRPTPKARKSSNQGKQKPNPPALIDQNAPSPWNLGSLWNPGARSLPNNPSFPWTDYESGLSPKLAPPRATNVPSGGAGASRSAPASSVVVRVPDHPHGPHALHPAHPAAPLLSQSALVIVRQLEMLNLFVGFEQANRYRILSPTGQTLGFLAEEERGLSGTLFRQLAGTHRAFQASIFDPLGIELLRIRRPFSLINSRIFVEHSPTGDPQQRAIVGESQQEFHLWRRRYNLFTRLAPRSAAGPEEGDQQEQYYEQFARIDAGFLSWDFFTLDANGRPTGSVSKNFTGFGREIFTDTGQYVVRFDAVDAPHLIQQSPSPATSSVPHSSQSAGLTLDQRAVILATAVSIDFDYFSRSHRGGLMPPIFFGGGSSSDGDF</sequence>
<reference evidence="4" key="1">
    <citation type="submission" date="2009-11" db="EMBL/GenBank/DDBJ databases">
        <authorList>
            <consortium name="The Broad Institute Genome Sequencing Platform"/>
            <person name="Ward D."/>
            <person name="Feldgarden M."/>
            <person name="Earl A."/>
            <person name="Young S.K."/>
            <person name="Zeng Q."/>
            <person name="Koehrsen M."/>
            <person name="Alvarado L."/>
            <person name="Berlin A."/>
            <person name="Bochicchio J."/>
            <person name="Borenstein D."/>
            <person name="Chapman S.B."/>
            <person name="Chen Z."/>
            <person name="Engels R."/>
            <person name="Freedman E."/>
            <person name="Gellesch M."/>
            <person name="Goldberg J."/>
            <person name="Griggs A."/>
            <person name="Gujja S."/>
            <person name="Heilman E."/>
            <person name="Heiman D."/>
            <person name="Hepburn T."/>
            <person name="Howarth C."/>
            <person name="Jen D."/>
            <person name="Larson L."/>
            <person name="Lewis B."/>
            <person name="Mehta T."/>
            <person name="Park D."/>
            <person name="Pearson M."/>
            <person name="Roberts A."/>
            <person name="Saif S."/>
            <person name="Shea T."/>
            <person name="Shenoy N."/>
            <person name="Sisk P."/>
            <person name="Stolte C."/>
            <person name="Sykes S."/>
            <person name="Thomson T."/>
            <person name="Walk T."/>
            <person name="White J."/>
            <person name="Yandava C."/>
            <person name="Izard J."/>
            <person name="Baranova O.V."/>
            <person name="Blanton J.M."/>
            <person name="Tanner A.C."/>
            <person name="Dewhirst F.E."/>
            <person name="Haas B."/>
            <person name="Nusbaum C."/>
            <person name="Birren B."/>
        </authorList>
    </citation>
    <scope>NUCLEOTIDE SEQUENCE [LARGE SCALE GENOMIC DNA]</scope>
    <source>
        <strain evidence="4">1-1 BBBD Race 1</strain>
    </source>
</reference>
<keyword evidence="6" id="KW-1185">Reference proteome</keyword>
<dbReference type="GO" id="GO:0005886">
    <property type="term" value="C:plasma membrane"/>
    <property type="evidence" value="ECO:0007669"/>
    <property type="project" value="TreeGrafter"/>
</dbReference>
<dbReference type="GO" id="GO:0017128">
    <property type="term" value="F:phospholipid scramblase activity"/>
    <property type="evidence" value="ECO:0007669"/>
    <property type="project" value="InterPro"/>
</dbReference>
<dbReference type="EMBL" id="ADAS02000003">
    <property type="protein sequence ID" value="OAV99446.1"/>
    <property type="molecule type" value="Genomic_DNA"/>
</dbReference>
<evidence type="ECO:0000313" key="4">
    <source>
        <dbReference type="EMBL" id="OAV99446.1"/>
    </source>
</evidence>
<dbReference type="InterPro" id="IPR005552">
    <property type="entry name" value="Scramblase"/>
</dbReference>
<dbReference type="Pfam" id="PF03803">
    <property type="entry name" value="Scramblase"/>
    <property type="match status" value="1"/>
</dbReference>
<evidence type="ECO:0000256" key="2">
    <source>
        <dbReference type="RuleBase" id="RU363116"/>
    </source>
</evidence>
<dbReference type="EnsemblFungi" id="PTTG_05053-t43_1">
    <property type="protein sequence ID" value="PTTG_05053-t43_1-p1"/>
    <property type="gene ID" value="PTTG_05053"/>
</dbReference>
<dbReference type="PANTHER" id="PTHR23248:SF9">
    <property type="entry name" value="PHOSPHOLIPID SCRAMBLASE"/>
    <property type="match status" value="1"/>
</dbReference>
<accession>A0A180H356</accession>
<organism evidence="4">
    <name type="scientific">Puccinia triticina (isolate 1-1 / race 1 (BBBD))</name>
    <name type="common">Brown leaf rust fungus</name>
    <dbReference type="NCBI Taxonomy" id="630390"/>
    <lineage>
        <taxon>Eukaryota</taxon>
        <taxon>Fungi</taxon>
        <taxon>Dikarya</taxon>
        <taxon>Basidiomycota</taxon>
        <taxon>Pucciniomycotina</taxon>
        <taxon>Pucciniomycetes</taxon>
        <taxon>Pucciniales</taxon>
        <taxon>Pucciniaceae</taxon>
        <taxon>Puccinia</taxon>
    </lineage>
</organism>
<comment type="similarity">
    <text evidence="1 2">Belongs to the phospholipid scramblase family.</text>
</comment>
<dbReference type="Proteomes" id="UP000005240">
    <property type="component" value="Unassembled WGS sequence"/>
</dbReference>
<protein>
    <recommendedName>
        <fullName evidence="2">Phospholipid scramblase</fullName>
    </recommendedName>
</protein>
<dbReference type="PANTHER" id="PTHR23248">
    <property type="entry name" value="PHOSPHOLIPID SCRAMBLASE-RELATED"/>
    <property type="match status" value="1"/>
</dbReference>
<reference evidence="4" key="2">
    <citation type="submission" date="2016-05" db="EMBL/GenBank/DDBJ databases">
        <title>Comparative analysis highlights variable genome content of wheat rusts and divergence of the mating loci.</title>
        <authorList>
            <person name="Cuomo C.A."/>
            <person name="Bakkeren G."/>
            <person name="Szabo L."/>
            <person name="Khalil H."/>
            <person name="Joly D."/>
            <person name="Goldberg J."/>
            <person name="Young S."/>
            <person name="Zeng Q."/>
            <person name="Fellers J."/>
        </authorList>
    </citation>
    <scope>NUCLEOTIDE SEQUENCE [LARGE SCALE GENOMIC DNA]</scope>
    <source>
        <strain evidence="4">1-1 BBBD Race 1</strain>
    </source>
</reference>
<reference evidence="5 6" key="3">
    <citation type="journal article" date="2017" name="G3 (Bethesda)">
        <title>Comparative analysis highlights variable genome content of wheat rusts and divergence of the mating loci.</title>
        <authorList>
            <person name="Cuomo C.A."/>
            <person name="Bakkeren G."/>
            <person name="Khalil H.B."/>
            <person name="Panwar V."/>
            <person name="Joly D."/>
            <person name="Linning R."/>
            <person name="Sakthikumar S."/>
            <person name="Song X."/>
            <person name="Adiconis X."/>
            <person name="Fan L."/>
            <person name="Goldberg J.M."/>
            <person name="Levin J.Z."/>
            <person name="Young S."/>
            <person name="Zeng Q."/>
            <person name="Anikster Y."/>
            <person name="Bruce M."/>
            <person name="Wang M."/>
            <person name="Yin C."/>
            <person name="McCallum B."/>
            <person name="Szabo L.J."/>
            <person name="Hulbert S."/>
            <person name="Chen X."/>
            <person name="Fellers J.P."/>
        </authorList>
    </citation>
    <scope>NUCLEOTIDE SEQUENCE</scope>
    <source>
        <strain evidence="5">isolate 1-1 / race 1 (BBBD)</strain>
        <strain evidence="6">Isolate 1-1 / race 1 (BBBD)</strain>
    </source>
</reference>
<feature type="region of interest" description="Disordered" evidence="3">
    <location>
        <begin position="15"/>
        <end position="68"/>
    </location>
</feature>
<dbReference type="OrthoDB" id="191150at2759"/>
<dbReference type="VEuPathDB" id="FungiDB:PTTG_05053"/>
<evidence type="ECO:0000256" key="3">
    <source>
        <dbReference type="SAM" id="MobiDB-lite"/>
    </source>
</evidence>
<gene>
    <name evidence="4" type="ORF">PTTG_05053</name>
</gene>
<dbReference type="STRING" id="630390.A0A180H356"/>
<reference evidence="5" key="4">
    <citation type="submission" date="2025-05" db="UniProtKB">
        <authorList>
            <consortium name="EnsemblFungi"/>
        </authorList>
    </citation>
    <scope>IDENTIFICATION</scope>
    <source>
        <strain evidence="5">isolate 1-1 / race 1 (BBBD)</strain>
    </source>
</reference>
<dbReference type="AlphaFoldDB" id="A0A180H356"/>
<name>A0A180H356_PUCT1</name>
<evidence type="ECO:0000256" key="1">
    <source>
        <dbReference type="ARBA" id="ARBA00005350"/>
    </source>
</evidence>
<proteinExistence type="inferred from homology"/>
<feature type="compositionally biased region" description="Low complexity" evidence="3">
    <location>
        <begin position="111"/>
        <end position="123"/>
    </location>
</feature>